<keyword evidence="7" id="KW-1185">Reference proteome</keyword>
<comment type="cofactor">
    <cofactor evidence="1">
        <name>Mg(2+)</name>
        <dbReference type="ChEBI" id="CHEBI:18420"/>
    </cofactor>
</comment>
<dbReference type="GO" id="GO:0006281">
    <property type="term" value="P:DNA repair"/>
    <property type="evidence" value="ECO:0007669"/>
    <property type="project" value="UniProtKB-KW"/>
</dbReference>
<keyword evidence="1" id="KW-0378">Hydrolase</keyword>
<dbReference type="Pfam" id="PF14214">
    <property type="entry name" value="Helitron_like_N"/>
    <property type="match status" value="1"/>
</dbReference>
<evidence type="ECO:0000259" key="4">
    <source>
        <dbReference type="Pfam" id="PF14214"/>
    </source>
</evidence>
<evidence type="ECO:0000259" key="2">
    <source>
        <dbReference type="Pfam" id="PF02721"/>
    </source>
</evidence>
<dbReference type="GO" id="GO:0005524">
    <property type="term" value="F:ATP binding"/>
    <property type="evidence" value="ECO:0007669"/>
    <property type="project" value="UniProtKB-KW"/>
</dbReference>
<evidence type="ECO:0000313" key="7">
    <source>
        <dbReference type="Proteomes" id="UP000032141"/>
    </source>
</evidence>
<evidence type="ECO:0000313" key="6">
    <source>
        <dbReference type="EnsemblPlants" id="Bo9g058990.1"/>
    </source>
</evidence>
<feature type="domain" description="DNA helicase Pif1-like 2B" evidence="5">
    <location>
        <begin position="1138"/>
        <end position="1176"/>
    </location>
</feature>
<dbReference type="Gene3D" id="3.40.50.300">
    <property type="entry name" value="P-loop containing nucleotide triphosphate hydrolases"/>
    <property type="match status" value="1"/>
</dbReference>
<dbReference type="Gene3D" id="2.40.50.140">
    <property type="entry name" value="Nucleic acid-binding proteins"/>
    <property type="match status" value="1"/>
</dbReference>
<dbReference type="eggNOG" id="KOG0987">
    <property type="taxonomic scope" value="Eukaryota"/>
</dbReference>
<evidence type="ECO:0000259" key="5">
    <source>
        <dbReference type="Pfam" id="PF21530"/>
    </source>
</evidence>
<dbReference type="InterPro" id="IPR010285">
    <property type="entry name" value="DNA_helicase_pif1-like_DEAD"/>
</dbReference>
<dbReference type="Pfam" id="PF21530">
    <property type="entry name" value="Pif1_2B_dom"/>
    <property type="match status" value="1"/>
</dbReference>
<comment type="similarity">
    <text evidence="1">Belongs to the helicase family.</text>
</comment>
<organism evidence="6 7">
    <name type="scientific">Brassica oleracea var. oleracea</name>
    <dbReference type="NCBI Taxonomy" id="109376"/>
    <lineage>
        <taxon>Eukaryota</taxon>
        <taxon>Viridiplantae</taxon>
        <taxon>Streptophyta</taxon>
        <taxon>Embryophyta</taxon>
        <taxon>Tracheophyta</taxon>
        <taxon>Spermatophyta</taxon>
        <taxon>Magnoliopsida</taxon>
        <taxon>eudicotyledons</taxon>
        <taxon>Gunneridae</taxon>
        <taxon>Pentapetalae</taxon>
        <taxon>rosids</taxon>
        <taxon>malvids</taxon>
        <taxon>Brassicales</taxon>
        <taxon>Brassicaceae</taxon>
        <taxon>Brassiceae</taxon>
        <taxon>Brassica</taxon>
    </lineage>
</organism>
<feature type="domain" description="Replication protein A 70 kDa DNA-binding subunit B/D first OB fold" evidence="2">
    <location>
        <begin position="1315"/>
        <end position="1404"/>
    </location>
</feature>
<dbReference type="GO" id="GO:0006310">
    <property type="term" value="P:DNA recombination"/>
    <property type="evidence" value="ECO:0007669"/>
    <property type="project" value="UniProtKB-KW"/>
</dbReference>
<keyword evidence="1" id="KW-0347">Helicase</keyword>
<keyword evidence="1" id="KW-0233">DNA recombination</keyword>
<dbReference type="EnsemblPlants" id="Bo9g058990.1">
    <property type="protein sequence ID" value="Bo9g058990.1"/>
    <property type="gene ID" value="Bo9g058990"/>
</dbReference>
<dbReference type="EC" id="5.6.2.3" evidence="1"/>
<dbReference type="HOGENOM" id="CLU_001324_0_2_1"/>
<protein>
    <recommendedName>
        <fullName evidence="1">ATP-dependent DNA helicase</fullName>
        <ecNumber evidence="1">5.6.2.3</ecNumber>
    </recommendedName>
</protein>
<feature type="domain" description="DNA helicase Pif1-like DEAD-box helicase" evidence="3">
    <location>
        <begin position="836"/>
        <end position="1049"/>
    </location>
</feature>
<comment type="catalytic activity">
    <reaction evidence="1">
        <text>ATP + H2O = ADP + phosphate + H(+)</text>
        <dbReference type="Rhea" id="RHEA:13065"/>
        <dbReference type="ChEBI" id="CHEBI:15377"/>
        <dbReference type="ChEBI" id="CHEBI:15378"/>
        <dbReference type="ChEBI" id="CHEBI:30616"/>
        <dbReference type="ChEBI" id="CHEBI:43474"/>
        <dbReference type="ChEBI" id="CHEBI:456216"/>
        <dbReference type="EC" id="5.6.2.3"/>
    </reaction>
</comment>
<dbReference type="Gramene" id="Bo9g058990.1">
    <property type="protein sequence ID" value="Bo9g058990.1"/>
    <property type="gene ID" value="Bo9g058990"/>
</dbReference>
<accession>A0A0D3E675</accession>
<dbReference type="InterPro" id="IPR012340">
    <property type="entry name" value="NA-bd_OB-fold"/>
</dbReference>
<reference evidence="6 7" key="1">
    <citation type="journal article" date="2014" name="Genome Biol.">
        <title>Transcriptome and methylome profiling reveals relics of genome dominance in the mesopolyploid Brassica oleracea.</title>
        <authorList>
            <person name="Parkin I.A."/>
            <person name="Koh C."/>
            <person name="Tang H."/>
            <person name="Robinson S.J."/>
            <person name="Kagale S."/>
            <person name="Clarke W.E."/>
            <person name="Town C.D."/>
            <person name="Nixon J."/>
            <person name="Krishnakumar V."/>
            <person name="Bidwell S.L."/>
            <person name="Denoeud F."/>
            <person name="Belcram H."/>
            <person name="Links M.G."/>
            <person name="Just J."/>
            <person name="Clarke C."/>
            <person name="Bender T."/>
            <person name="Huebert T."/>
            <person name="Mason A.S."/>
            <person name="Pires J.C."/>
            <person name="Barker G."/>
            <person name="Moore J."/>
            <person name="Walley P.G."/>
            <person name="Manoli S."/>
            <person name="Batley J."/>
            <person name="Edwards D."/>
            <person name="Nelson M.N."/>
            <person name="Wang X."/>
            <person name="Paterson A.H."/>
            <person name="King G."/>
            <person name="Bancroft I."/>
            <person name="Chalhoub B."/>
            <person name="Sharpe A.G."/>
        </authorList>
    </citation>
    <scope>NUCLEOTIDE SEQUENCE</scope>
    <source>
        <strain evidence="6 7">cv. TO1000</strain>
    </source>
</reference>
<dbReference type="PANTHER" id="PTHR10492">
    <property type="match status" value="1"/>
</dbReference>
<keyword evidence="1" id="KW-0547">Nucleotide-binding</keyword>
<keyword evidence="1" id="KW-0067">ATP-binding</keyword>
<dbReference type="GO" id="GO:0000723">
    <property type="term" value="P:telomere maintenance"/>
    <property type="evidence" value="ECO:0007669"/>
    <property type="project" value="InterPro"/>
</dbReference>
<dbReference type="InterPro" id="IPR025476">
    <property type="entry name" value="Helitron_helicase-like"/>
</dbReference>
<name>A0A0D3E675_BRAOL</name>
<dbReference type="InterPro" id="IPR003871">
    <property type="entry name" value="RFA1B/D_OB_1st"/>
</dbReference>
<dbReference type="GO" id="GO:0016887">
    <property type="term" value="F:ATP hydrolysis activity"/>
    <property type="evidence" value="ECO:0007669"/>
    <property type="project" value="RHEA"/>
</dbReference>
<dbReference type="Pfam" id="PF05970">
    <property type="entry name" value="PIF1"/>
    <property type="match status" value="1"/>
</dbReference>
<proteinExistence type="inferred from homology"/>
<dbReference type="Pfam" id="PF02721">
    <property type="entry name" value="DUF223"/>
    <property type="match status" value="1"/>
</dbReference>
<reference evidence="6" key="2">
    <citation type="submission" date="2015-03" db="UniProtKB">
        <authorList>
            <consortium name="EnsemblPlants"/>
        </authorList>
    </citation>
    <scope>IDENTIFICATION</scope>
</reference>
<dbReference type="InterPro" id="IPR049163">
    <property type="entry name" value="Pif1-like_2B_dom"/>
</dbReference>
<evidence type="ECO:0000256" key="1">
    <source>
        <dbReference type="RuleBase" id="RU363044"/>
    </source>
</evidence>
<keyword evidence="1" id="KW-0227">DNA damage</keyword>
<dbReference type="CDD" id="cd04480">
    <property type="entry name" value="RPA1_DBD_A_like"/>
    <property type="match status" value="1"/>
</dbReference>
<keyword evidence="1" id="KW-0234">DNA repair</keyword>
<sequence>MENPPPTPPLETAVHQICDPPTFKPKFYDCLRNPPKSHGLHPTRTAKKDKCSTSKAEDNPIVACTKCGALMWTSESTGKDSITARQGRPPEYFQLYIFDTGNEVRNRLNAMGQTSTEGNLDETTLEGLIEMIDENNCLAKLFRRARDYYEGSGQEFNIRLLSDKGKGKEYDLSSTSEVACLIVGDMSSTIGVRDIVVQFQSDTLQQIRDDHPLYMSLQYPILFPYEPSSTAMYSMHVRKGDTDAKIIGQRFILPPSFTGGPLYLVEKYHDAMTICREYGNPDLFITMTANPNWREIKEHLERYGGDSPNDRPDIECRVIKMKLDQLLNDFKKGTFFKPYTAALHRIEFQKRGLPHAHILLWFGNSSRTPSSEEVDEIISAELPNKEEDPEAYNLVTKHMIHGSCGVINQKSPCMEKNVCTKNYSQPYNGSTSIDKSGYVLYRRRQNENESVVKNGAILNNTFVVPHNFKLLKKYEAHINVEWCNHTSAVKYLFKYITKGVDRASAVIEKENTATTSDIVASGEPKERVMKQQNEIQDYIDARYLSACESMWRTFAFHIHKRKPSVEKLINHLEGEHNITIKATDNLGRVIRKPGIEKTMFTEWMVLCKRSEFAQTLTYVKIPEYFVSNNSTKVWSERKKGKTIGRIVAVHPSAGPPGKARYYLRILINKIKGPRSYDEPKTFNDVKYPDFKSVFHARGYLDNDVEWHESMSEGARTATPYQIRDMFVTFPNSCFVASPKELWEHSWKSMSEDILHKRQRILGHTNLELDDETLEQYTLIEVEKLMRMHDRSLNDIKEMPKIKPILQKELGNSLWNQEMDYDVAEETLRHDRQYNLLNAEHRVIYESVLDSVDKKDGKLFFVYGAGGTRKTFIYQTIIFRLRSRKQIVIPVASSGIATLLLPNGRTAHSRFNIPLKLDEDKLCNIKPGAMLAELIEKTDLIIWDEAPMTHMHAFEALDKTLKDIMSMKIPPAKDQTFGGKKVLLGGDFRQILPVIPQGSRADTVLSSISHSYLWNSCHKFSLKTNMRVNQDEKEFSEWLLKIGEGRPESGQEDEDDGYHDQMIIVDNSLVQESKDESLKQVVDAAYDDVNKIKASQSSYTDKAILTPRNDTVDEINAYTISKTDGVSRDYYSYDSFEEFQGLPSHKLTFKVGAPIILLRNINQTKGLCNGTRIILTHIGERVLKADIITGLHIGKEVLIPRIFLLHGDTKLPFTLRRRQFPFRLCYAMTINKIQGKSLKEVILYLPGPVFAHGQLYVAFSRVTSKTGLKIIKGKGSHKQKVKNIVYKEIFNRLRSHEKHAAEDHNNQSDNLGPQPIIVMIIRMWPITNHKNKNVFLGTTFICLDIQEQQMEGSVPISTSDKMYQRFEEGEIYHIRYFNLLPNNQRYKFTVHLYIININETTIITQIQKNITLIHSYIFRPQHYTQLISLASATNFLPDFVGKVCLIQGSDIYNHSTNTKIIIGLHLDRSKVVRLTIWDNEAANFRELNCISFHGYMKGNYHSQPHQDRAFTLTTTLISYNASKRGINCYHKPNGITPHGIEQSKVVLLQIDLDVGGSVRSITHSESTINSDLKFRSYRSTIISKEADCYSQVPFRPSEDILAVIKMRKPLSGIVTFVSEWEEVDRKQAISHLTGAQCSGWTRFILNALLNPFQALYRVCELNWLPSPDSDSMIKNRLRLLYVVANRNKINFGHLVYEQVIEMTRRADWDTNLIFPNLIYQLLMLQKEVPLLPGDEEPIGRALPIYGLAADTSGPRRRRRLN</sequence>
<dbReference type="GO" id="GO:0043139">
    <property type="term" value="F:5'-3' DNA helicase activity"/>
    <property type="evidence" value="ECO:0007669"/>
    <property type="project" value="UniProtKB-EC"/>
</dbReference>
<dbReference type="SUPFAM" id="SSF52540">
    <property type="entry name" value="P-loop containing nucleoside triphosphate hydrolases"/>
    <property type="match status" value="2"/>
</dbReference>
<feature type="domain" description="Helitron helicase-like" evidence="4">
    <location>
        <begin position="241"/>
        <end position="360"/>
    </location>
</feature>
<dbReference type="Proteomes" id="UP000032141">
    <property type="component" value="Chromosome C9"/>
</dbReference>
<evidence type="ECO:0000259" key="3">
    <source>
        <dbReference type="Pfam" id="PF05970"/>
    </source>
</evidence>
<dbReference type="PANTHER" id="PTHR10492:SF90">
    <property type="entry name" value="ATP-DEPENDENT DNA HELICASE"/>
    <property type="match status" value="1"/>
</dbReference>
<dbReference type="InterPro" id="IPR027417">
    <property type="entry name" value="P-loop_NTPase"/>
</dbReference>